<gene>
    <name evidence="1" type="ORF">B4088_0880</name>
</gene>
<dbReference type="EMBL" id="LJKE01000020">
    <property type="protein sequence ID" value="KZD71150.1"/>
    <property type="molecule type" value="Genomic_DNA"/>
</dbReference>
<dbReference type="PATRIC" id="fig|1396.535.peg.947"/>
<proteinExistence type="predicted"/>
<comment type="caution">
    <text evidence="1">The sequence shown here is derived from an EMBL/GenBank/DDBJ whole genome shotgun (WGS) entry which is preliminary data.</text>
</comment>
<dbReference type="RefSeq" id="WP_063260050.1">
    <property type="nucleotide sequence ID" value="NZ_LJKE01000020.1"/>
</dbReference>
<dbReference type="AlphaFoldDB" id="A0A164QDD3"/>
<organism evidence="1 2">
    <name type="scientific">Bacillus cereus</name>
    <dbReference type="NCBI Taxonomy" id="1396"/>
    <lineage>
        <taxon>Bacteria</taxon>
        <taxon>Bacillati</taxon>
        <taxon>Bacillota</taxon>
        <taxon>Bacilli</taxon>
        <taxon>Bacillales</taxon>
        <taxon>Bacillaceae</taxon>
        <taxon>Bacillus</taxon>
        <taxon>Bacillus cereus group</taxon>
    </lineage>
</organism>
<reference evidence="1 2" key="1">
    <citation type="submission" date="2015-09" db="EMBL/GenBank/DDBJ databases">
        <title>Bacillus cereus food isolates.</title>
        <authorList>
            <person name="Boekhorst J."/>
        </authorList>
    </citation>
    <scope>NUCLEOTIDE SEQUENCE [LARGE SCALE GENOMIC DNA]</scope>
    <source>
        <strain evidence="1 2">B4088</strain>
    </source>
</reference>
<name>A0A164QDD3_BACCE</name>
<evidence type="ECO:0000313" key="1">
    <source>
        <dbReference type="EMBL" id="KZD71150.1"/>
    </source>
</evidence>
<dbReference type="Proteomes" id="UP000076482">
    <property type="component" value="Unassembled WGS sequence"/>
</dbReference>
<accession>A0A164QDD3</accession>
<sequence length="93" mass="11247">MYTLSLVTNVVSKYVDTNKERYFKLIFSQFGYELHLRSHLNIYTLLTFDINNNLSPSKEEAWERFQHILREERFFREGLKVHMNDDVFPSPID</sequence>
<protein>
    <submittedName>
        <fullName evidence="1">Uncharacterized protein</fullName>
    </submittedName>
</protein>
<evidence type="ECO:0000313" key="2">
    <source>
        <dbReference type="Proteomes" id="UP000076482"/>
    </source>
</evidence>